<name>A0A0A9B5J5_ARUDO</name>
<keyword evidence="1" id="KW-0812">Transmembrane</keyword>
<evidence type="ECO:0000313" key="2">
    <source>
        <dbReference type="EMBL" id="JAD57433.1"/>
    </source>
</evidence>
<accession>A0A0A9B5J5</accession>
<dbReference type="EMBL" id="GBRH01240462">
    <property type="protein sequence ID" value="JAD57433.1"/>
    <property type="molecule type" value="Transcribed_RNA"/>
</dbReference>
<reference evidence="2" key="1">
    <citation type="submission" date="2014-09" db="EMBL/GenBank/DDBJ databases">
        <authorList>
            <person name="Magalhaes I.L.F."/>
            <person name="Oliveira U."/>
            <person name="Santos F.R."/>
            <person name="Vidigal T.H.D.A."/>
            <person name="Brescovit A.D."/>
            <person name="Santos A.J."/>
        </authorList>
    </citation>
    <scope>NUCLEOTIDE SEQUENCE</scope>
    <source>
        <tissue evidence="2">Shoot tissue taken approximately 20 cm above the soil surface</tissue>
    </source>
</reference>
<feature type="transmembrane region" description="Helical" evidence="1">
    <location>
        <begin position="21"/>
        <end position="38"/>
    </location>
</feature>
<dbReference type="AlphaFoldDB" id="A0A0A9B5J5"/>
<proteinExistence type="predicted"/>
<organism evidence="2">
    <name type="scientific">Arundo donax</name>
    <name type="common">Giant reed</name>
    <name type="synonym">Donax arundinaceus</name>
    <dbReference type="NCBI Taxonomy" id="35708"/>
    <lineage>
        <taxon>Eukaryota</taxon>
        <taxon>Viridiplantae</taxon>
        <taxon>Streptophyta</taxon>
        <taxon>Embryophyta</taxon>
        <taxon>Tracheophyta</taxon>
        <taxon>Spermatophyta</taxon>
        <taxon>Magnoliopsida</taxon>
        <taxon>Liliopsida</taxon>
        <taxon>Poales</taxon>
        <taxon>Poaceae</taxon>
        <taxon>PACMAD clade</taxon>
        <taxon>Arundinoideae</taxon>
        <taxon>Arundineae</taxon>
        <taxon>Arundo</taxon>
    </lineage>
</organism>
<reference evidence="2" key="2">
    <citation type="journal article" date="2015" name="Data Brief">
        <title>Shoot transcriptome of the giant reed, Arundo donax.</title>
        <authorList>
            <person name="Barrero R.A."/>
            <person name="Guerrero F.D."/>
            <person name="Moolhuijzen P."/>
            <person name="Goolsby J.A."/>
            <person name="Tidwell J."/>
            <person name="Bellgard S.E."/>
            <person name="Bellgard M.I."/>
        </authorList>
    </citation>
    <scope>NUCLEOTIDE SEQUENCE</scope>
    <source>
        <tissue evidence="2">Shoot tissue taken approximately 20 cm above the soil surface</tissue>
    </source>
</reference>
<keyword evidence="1" id="KW-1133">Transmembrane helix</keyword>
<sequence>MYFNHRRMLLNIKLKAGMLQFILHAPVPVLTIYTLYGVKHSSNSV</sequence>
<protein>
    <submittedName>
        <fullName evidence="2">Uncharacterized protein</fullName>
    </submittedName>
</protein>
<evidence type="ECO:0000256" key="1">
    <source>
        <dbReference type="SAM" id="Phobius"/>
    </source>
</evidence>
<keyword evidence="1" id="KW-0472">Membrane</keyword>